<feature type="transmembrane region" description="Helical" evidence="5">
    <location>
        <begin position="6"/>
        <end position="23"/>
    </location>
</feature>
<protein>
    <submittedName>
        <fullName evidence="6">MAPEG family protein</fullName>
    </submittedName>
</protein>
<feature type="transmembrane region" description="Helical" evidence="5">
    <location>
        <begin position="58"/>
        <end position="85"/>
    </location>
</feature>
<dbReference type="InterPro" id="IPR001129">
    <property type="entry name" value="Membr-assoc_MAPEG"/>
</dbReference>
<organism evidence="6 7">
    <name type="scientific">Dyella dinghuensis</name>
    <dbReference type="NCBI Taxonomy" id="1920169"/>
    <lineage>
        <taxon>Bacteria</taxon>
        <taxon>Pseudomonadati</taxon>
        <taxon>Pseudomonadota</taxon>
        <taxon>Gammaproteobacteria</taxon>
        <taxon>Lysobacterales</taxon>
        <taxon>Rhodanobacteraceae</taxon>
        <taxon>Dyella</taxon>
    </lineage>
</organism>
<dbReference type="PANTHER" id="PTHR10250:SF15">
    <property type="entry name" value="MICROSOMAL GLUTATHIONE S-TRANSFERASE-RELATED"/>
    <property type="match status" value="1"/>
</dbReference>
<dbReference type="RefSeq" id="WP_126675071.1">
    <property type="nucleotide sequence ID" value="NZ_RYZR01000007.1"/>
</dbReference>
<evidence type="ECO:0000256" key="1">
    <source>
        <dbReference type="ARBA" id="ARBA00004141"/>
    </source>
</evidence>
<gene>
    <name evidence="6" type="ORF">EKH79_16840</name>
</gene>
<proteinExistence type="predicted"/>
<dbReference type="InterPro" id="IPR023352">
    <property type="entry name" value="MAPEG-like_dom_sf"/>
</dbReference>
<evidence type="ECO:0000313" key="6">
    <source>
        <dbReference type="EMBL" id="RUL62632.1"/>
    </source>
</evidence>
<dbReference type="Pfam" id="PF01124">
    <property type="entry name" value="MAPEG"/>
    <property type="match status" value="1"/>
</dbReference>
<keyword evidence="7" id="KW-1185">Reference proteome</keyword>
<dbReference type="GO" id="GO:0004602">
    <property type="term" value="F:glutathione peroxidase activity"/>
    <property type="evidence" value="ECO:0007669"/>
    <property type="project" value="TreeGrafter"/>
</dbReference>
<evidence type="ECO:0000256" key="3">
    <source>
        <dbReference type="ARBA" id="ARBA00022989"/>
    </source>
</evidence>
<evidence type="ECO:0000256" key="5">
    <source>
        <dbReference type="SAM" id="Phobius"/>
    </source>
</evidence>
<reference evidence="6 7" key="1">
    <citation type="submission" date="2018-12" db="EMBL/GenBank/DDBJ databases">
        <title>Dyella dinghuensis sp. nov. DHOA06 and Dyella choica sp. nov. 4M-K27, isolated from forest soil.</title>
        <authorList>
            <person name="Qiu L.-H."/>
            <person name="Gao Z.-H."/>
        </authorList>
    </citation>
    <scope>NUCLEOTIDE SEQUENCE [LARGE SCALE GENOMIC DNA]</scope>
    <source>
        <strain evidence="6 7">DHOA06</strain>
    </source>
</reference>
<comment type="subcellular location">
    <subcellularLocation>
        <location evidence="1">Membrane</location>
        <topology evidence="1">Multi-pass membrane protein</topology>
    </subcellularLocation>
</comment>
<dbReference type="AlphaFoldDB" id="A0A432LQW8"/>
<dbReference type="Proteomes" id="UP000267077">
    <property type="component" value="Unassembled WGS sequence"/>
</dbReference>
<comment type="caution">
    <text evidence="6">The sequence shown here is derived from an EMBL/GenBank/DDBJ whole genome shotgun (WGS) entry which is preliminary data.</text>
</comment>
<evidence type="ECO:0000256" key="4">
    <source>
        <dbReference type="ARBA" id="ARBA00023136"/>
    </source>
</evidence>
<dbReference type="InterPro" id="IPR050997">
    <property type="entry name" value="MAPEG"/>
</dbReference>
<feature type="transmembrane region" description="Helical" evidence="5">
    <location>
        <begin position="105"/>
        <end position="124"/>
    </location>
</feature>
<dbReference type="EMBL" id="RYZR01000007">
    <property type="protein sequence ID" value="RUL62632.1"/>
    <property type="molecule type" value="Genomic_DNA"/>
</dbReference>
<sequence>MHYLPELVTLLTVLLMFGTMYAVGRARAKYGIEAPAISGHPAFERAYRVQMNTLESAVMFLPVLLLAGHFGFELWAGLAGLVWIVGRVWYALAYLKDASKRGPGYMIAIVAWGALVVMAGIGIVRAMMVS</sequence>
<evidence type="ECO:0000313" key="7">
    <source>
        <dbReference type="Proteomes" id="UP000267077"/>
    </source>
</evidence>
<dbReference type="GO" id="GO:0004364">
    <property type="term" value="F:glutathione transferase activity"/>
    <property type="evidence" value="ECO:0007669"/>
    <property type="project" value="TreeGrafter"/>
</dbReference>
<dbReference type="PANTHER" id="PTHR10250">
    <property type="entry name" value="MICROSOMAL GLUTATHIONE S-TRANSFERASE"/>
    <property type="match status" value="1"/>
</dbReference>
<evidence type="ECO:0000256" key="2">
    <source>
        <dbReference type="ARBA" id="ARBA00022692"/>
    </source>
</evidence>
<name>A0A432LQW8_9GAMM</name>
<keyword evidence="4 5" id="KW-0472">Membrane</keyword>
<dbReference type="GO" id="GO:0016020">
    <property type="term" value="C:membrane"/>
    <property type="evidence" value="ECO:0007669"/>
    <property type="project" value="UniProtKB-SubCell"/>
</dbReference>
<keyword evidence="3 5" id="KW-1133">Transmembrane helix</keyword>
<dbReference type="OrthoDB" id="464934at2"/>
<dbReference type="SUPFAM" id="SSF161084">
    <property type="entry name" value="MAPEG domain-like"/>
    <property type="match status" value="1"/>
</dbReference>
<accession>A0A432LQW8</accession>
<dbReference type="Gene3D" id="1.20.120.550">
    <property type="entry name" value="Membrane associated eicosanoid/glutathione metabolism-like domain"/>
    <property type="match status" value="1"/>
</dbReference>
<dbReference type="GO" id="GO:0006691">
    <property type="term" value="P:leukotriene metabolic process"/>
    <property type="evidence" value="ECO:0007669"/>
    <property type="project" value="UniProtKB-ARBA"/>
</dbReference>
<keyword evidence="2 5" id="KW-0812">Transmembrane</keyword>